<evidence type="ECO:0000313" key="3">
    <source>
        <dbReference type="Proteomes" id="UP000102282"/>
    </source>
</evidence>
<evidence type="ECO:0000313" key="2">
    <source>
        <dbReference type="EMBL" id="AAV91081.1"/>
    </source>
</evidence>
<proteinExistence type="predicted"/>
<dbReference type="InterPro" id="IPR001368">
    <property type="entry name" value="TNFR/NGFR_Cys_rich_reg"/>
</dbReference>
<accession>Q5GAG2</accession>
<evidence type="ECO:0000259" key="1">
    <source>
        <dbReference type="PROSITE" id="PS00652"/>
    </source>
</evidence>
<dbReference type="EMBL" id="AY666015">
    <property type="protein sequence ID" value="AAV91081.1"/>
    <property type="molecule type" value="Genomic_DNA"/>
</dbReference>
<feature type="domain" description="TNFR-Cys" evidence="1">
    <location>
        <begin position="61"/>
        <end position="99"/>
    </location>
</feature>
<reference evidence="2 3" key="1">
    <citation type="journal article" date="2005" name="J. Virol.">
        <title>Complete genome sequence of the grouper iridovirus and comparison of genomic organization with those of other iridoviruses.</title>
        <authorList>
            <person name="Tsai C.T."/>
            <person name="Ting J.W."/>
            <person name="Wu M.H."/>
            <person name="Wu M.F."/>
            <person name="Guo I.C."/>
            <person name="Chang C.Y."/>
        </authorList>
    </citation>
    <scope>NUCLEOTIDE SEQUENCE [LARGE SCALE GENOMIC DNA]</scope>
</reference>
<name>Q5GAG2_9VIRU</name>
<protein>
    <submittedName>
        <fullName evidence="2">Tumor necrosis factor receptor</fullName>
    </submittedName>
</protein>
<dbReference type="PROSITE" id="PS00652">
    <property type="entry name" value="TNFR_NGFR_1"/>
    <property type="match status" value="1"/>
</dbReference>
<dbReference type="Gene3D" id="2.10.50.10">
    <property type="entry name" value="Tumor Necrosis Factor Receptor, subunit A, domain 2"/>
    <property type="match status" value="1"/>
</dbReference>
<sequence>MLVVGMLLAYLVSVESLCSDSDHTYTHTDATGVVSQCACCSPGFKVASHCSWSAPTVCVPCGNESYMNVYTSSKNCYICHTHCAHDELIKCAGTADRVCGKYEPVRPHCACDNCASCNVQMATANAKTVIANVENRSKNKKILFVRLSQTNKICAF</sequence>
<dbReference type="Proteomes" id="UP000102282">
    <property type="component" value="Genome"/>
</dbReference>
<organism evidence="2 3">
    <name type="scientific">Grouper iridovirus</name>
    <dbReference type="NCBI Taxonomy" id="127569"/>
    <lineage>
        <taxon>Viruses</taxon>
        <taxon>Varidnaviria</taxon>
        <taxon>Bamfordvirae</taxon>
        <taxon>Nucleocytoviricota</taxon>
        <taxon>Megaviricetes</taxon>
        <taxon>Pimascovirales</taxon>
        <taxon>Pimascovirales incertae sedis</taxon>
        <taxon>Iridoviridae</taxon>
        <taxon>Alphairidovirinae</taxon>
        <taxon>Ranavirus</taxon>
        <taxon>Ranavirus epinephelus1</taxon>
        <taxon>Singapore grouper iridovirus</taxon>
    </lineage>
</organism>
<gene>
    <name evidence="2" type="ORF">GIV54</name>
</gene>
<dbReference type="SUPFAM" id="SSF57586">
    <property type="entry name" value="TNF receptor-like"/>
    <property type="match status" value="1"/>
</dbReference>
<keyword evidence="2" id="KW-0675">Receptor</keyword>